<protein>
    <recommendedName>
        <fullName evidence="8">Origin of replication complex subunit 6</fullName>
    </recommendedName>
</protein>
<evidence type="ECO:0000256" key="1">
    <source>
        <dbReference type="ARBA" id="ARBA00004123"/>
    </source>
</evidence>
<dbReference type="PANTHER" id="PTHR13394:SF0">
    <property type="entry name" value="ORIGIN RECOGNITION COMPLEX SUBUNIT 6"/>
    <property type="match status" value="1"/>
</dbReference>
<evidence type="ECO:0000256" key="6">
    <source>
        <dbReference type="ARBA" id="ARBA00057448"/>
    </source>
</evidence>
<dbReference type="InterPro" id="IPR020529">
    <property type="entry name" value="ORC6_met/pln"/>
</dbReference>
<dbReference type="InterPro" id="IPR008721">
    <property type="entry name" value="ORC6_cyclin_first"/>
</dbReference>
<feature type="domain" description="ORC6 second cyclin-like" evidence="11">
    <location>
        <begin position="94"/>
        <end position="184"/>
    </location>
</feature>
<keyword evidence="13" id="KW-1185">Reference proteome</keyword>
<evidence type="ECO:0000313" key="13">
    <source>
        <dbReference type="Proteomes" id="UP000243459"/>
    </source>
</evidence>
<evidence type="ECO:0000259" key="11">
    <source>
        <dbReference type="Pfam" id="PF21913"/>
    </source>
</evidence>
<comment type="subcellular location">
    <subcellularLocation>
        <location evidence="1">Nucleus</location>
    </subcellularLocation>
</comment>
<feature type="region of interest" description="Disordered" evidence="9">
    <location>
        <begin position="212"/>
        <end position="237"/>
    </location>
</feature>
<dbReference type="Gene3D" id="1.10.472.10">
    <property type="entry name" value="Cyclin-like"/>
    <property type="match status" value="1"/>
</dbReference>
<accession>A0A5P1ENQ1</accession>
<feature type="region of interest" description="Disordered" evidence="9">
    <location>
        <begin position="345"/>
        <end position="367"/>
    </location>
</feature>
<dbReference type="EMBL" id="CM007387">
    <property type="protein sequence ID" value="ONK65660.1"/>
    <property type="molecule type" value="Genomic_DNA"/>
</dbReference>
<dbReference type="PANTHER" id="PTHR13394">
    <property type="entry name" value="ORIGIN RECOGNITION COMPLEX SUBUNIT 6"/>
    <property type="match status" value="1"/>
</dbReference>
<keyword evidence="5" id="KW-0539">Nucleus</keyword>
<evidence type="ECO:0000259" key="10">
    <source>
        <dbReference type="Pfam" id="PF05460"/>
    </source>
</evidence>
<evidence type="ECO:0000256" key="2">
    <source>
        <dbReference type="ARBA" id="ARBA00010840"/>
    </source>
</evidence>
<comment type="function">
    <text evidence="6">Component of the origin recognition complex (ORC) that binds origins of replication. DNA-binding is ATP-dependent. The specific DNA sequences that define origins of replication have not been identified yet. ORC is required to assemble the pre-replication complex necessary to initiate DNA replication.</text>
</comment>
<dbReference type="Pfam" id="PF21913">
    <property type="entry name" value="ORC6_2nd"/>
    <property type="match status" value="1"/>
</dbReference>
<dbReference type="InterPro" id="IPR054113">
    <property type="entry name" value="ORC6_cyclin-like_2nd"/>
</dbReference>
<evidence type="ECO:0000256" key="5">
    <source>
        <dbReference type="ARBA" id="ARBA00023242"/>
    </source>
</evidence>
<evidence type="ECO:0000256" key="9">
    <source>
        <dbReference type="SAM" id="MobiDB-lite"/>
    </source>
</evidence>
<evidence type="ECO:0000256" key="8">
    <source>
        <dbReference type="ARBA" id="ARBA00073321"/>
    </source>
</evidence>
<evidence type="ECO:0000256" key="3">
    <source>
        <dbReference type="ARBA" id="ARBA00022705"/>
    </source>
</evidence>
<dbReference type="Gramene" id="ONK65660">
    <property type="protein sequence ID" value="ONK65660"/>
    <property type="gene ID" value="A4U43_C07F39370"/>
</dbReference>
<gene>
    <name evidence="12" type="ORF">A4U43_C07F39370</name>
</gene>
<dbReference type="GO" id="GO:0006270">
    <property type="term" value="P:DNA replication initiation"/>
    <property type="evidence" value="ECO:0007669"/>
    <property type="project" value="TreeGrafter"/>
</dbReference>
<keyword evidence="4" id="KW-0238">DNA-binding</keyword>
<dbReference type="Pfam" id="PF05460">
    <property type="entry name" value="ORC6"/>
    <property type="match status" value="1"/>
</dbReference>
<dbReference type="AlphaFoldDB" id="A0A5P1ENQ1"/>
<evidence type="ECO:0000313" key="12">
    <source>
        <dbReference type="EMBL" id="ONK65660.1"/>
    </source>
</evidence>
<name>A0A5P1ENQ1_ASPOF</name>
<evidence type="ECO:0000256" key="4">
    <source>
        <dbReference type="ARBA" id="ARBA00023125"/>
    </source>
</evidence>
<dbReference type="Proteomes" id="UP000243459">
    <property type="component" value="Chromosome 7"/>
</dbReference>
<sequence>MDISSIASKLGLSSNKPLIRKAEELRRLSDVHFDSSIIGVGEVCKAIICLEIAATRMQVILDRQSAIRMSGMSEKAYVRSFNAMQNGIGVKASLDVRELAIQFGCVRLVSFVQKGLSIYKDRFLAALPASRRANTDFNRPVFTAVAFYLCAKRHKLKVDKLKLIELCGTSESEFATVSTSMNDLCFDVFGISKEKKDSRAVKGHRELLDALPGKRRRGDEENDVSEDSIDDEDGLELPSYKRKKQMEKKAYEEWKSTVTSSNKQNFSVLVDEEFSIFEELFPSDMIMKKRVFEVKMVAADKGKKTKVAEGEENEQIDGELVISIEKLHQGRRGRGERANRWRARDLHREVAGDPRRTREGIKSMESS</sequence>
<keyword evidence="3" id="KW-0235">DNA replication</keyword>
<dbReference type="GO" id="GO:0005664">
    <property type="term" value="C:nuclear origin of replication recognition complex"/>
    <property type="evidence" value="ECO:0007669"/>
    <property type="project" value="InterPro"/>
</dbReference>
<comment type="similarity">
    <text evidence="2">Belongs to the ORC6 family.</text>
</comment>
<proteinExistence type="inferred from homology"/>
<dbReference type="FunFam" id="1.10.472.10:FF:000062">
    <property type="entry name" value="Origin recognition complex subunit 6"/>
    <property type="match status" value="1"/>
</dbReference>
<dbReference type="GO" id="GO:0003677">
    <property type="term" value="F:DNA binding"/>
    <property type="evidence" value="ECO:0007669"/>
    <property type="project" value="UniProtKB-KW"/>
</dbReference>
<organism evidence="12 13">
    <name type="scientific">Asparagus officinalis</name>
    <name type="common">Garden asparagus</name>
    <dbReference type="NCBI Taxonomy" id="4686"/>
    <lineage>
        <taxon>Eukaryota</taxon>
        <taxon>Viridiplantae</taxon>
        <taxon>Streptophyta</taxon>
        <taxon>Embryophyta</taxon>
        <taxon>Tracheophyta</taxon>
        <taxon>Spermatophyta</taxon>
        <taxon>Magnoliopsida</taxon>
        <taxon>Liliopsida</taxon>
        <taxon>Asparagales</taxon>
        <taxon>Asparagaceae</taxon>
        <taxon>Asparagoideae</taxon>
        <taxon>Asparagus</taxon>
    </lineage>
</organism>
<dbReference type="OMA" id="CNESTEQ"/>
<reference evidence="13" key="1">
    <citation type="journal article" date="2017" name="Nat. Commun.">
        <title>The asparagus genome sheds light on the origin and evolution of a young Y chromosome.</title>
        <authorList>
            <person name="Harkess A."/>
            <person name="Zhou J."/>
            <person name="Xu C."/>
            <person name="Bowers J.E."/>
            <person name="Van der Hulst R."/>
            <person name="Ayyampalayam S."/>
            <person name="Mercati F."/>
            <person name="Riccardi P."/>
            <person name="McKain M.R."/>
            <person name="Kakrana A."/>
            <person name="Tang H."/>
            <person name="Ray J."/>
            <person name="Groenendijk J."/>
            <person name="Arikit S."/>
            <person name="Mathioni S.M."/>
            <person name="Nakano M."/>
            <person name="Shan H."/>
            <person name="Telgmann-Rauber A."/>
            <person name="Kanno A."/>
            <person name="Yue Z."/>
            <person name="Chen H."/>
            <person name="Li W."/>
            <person name="Chen Y."/>
            <person name="Xu X."/>
            <person name="Zhang Y."/>
            <person name="Luo S."/>
            <person name="Chen H."/>
            <person name="Gao J."/>
            <person name="Mao Z."/>
            <person name="Pires J.C."/>
            <person name="Luo M."/>
            <person name="Kudrna D."/>
            <person name="Wing R.A."/>
            <person name="Meyers B.C."/>
            <person name="Yi K."/>
            <person name="Kong H."/>
            <person name="Lavrijsen P."/>
            <person name="Sunseri F."/>
            <person name="Falavigna A."/>
            <person name="Ye Y."/>
            <person name="Leebens-Mack J.H."/>
            <person name="Chen G."/>
        </authorList>
    </citation>
    <scope>NUCLEOTIDE SEQUENCE [LARGE SCALE GENOMIC DNA]</scope>
    <source>
        <strain evidence="13">cv. DH0086</strain>
    </source>
</reference>
<feature type="compositionally biased region" description="Acidic residues" evidence="9">
    <location>
        <begin position="220"/>
        <end position="235"/>
    </location>
</feature>
<comment type="subunit">
    <text evidence="7">Component of the origin recognition complex (ORC) composed of at least ORC1, ORC2, ORC3, ORC4, ORC5 and ORC6. ORC is regulated in a cell-cycle and development dependent manner. It is sequentially assembled at the exit from anaphase of mitosis and disassembled as cells enter S phase.</text>
</comment>
<evidence type="ECO:0000256" key="7">
    <source>
        <dbReference type="ARBA" id="ARBA00064320"/>
    </source>
</evidence>
<dbReference type="CDD" id="cd11583">
    <property type="entry name" value="Orc6_mid"/>
    <property type="match status" value="1"/>
</dbReference>
<feature type="domain" description="ORC6 first cyclin-like" evidence="10">
    <location>
        <begin position="3"/>
        <end position="91"/>
    </location>
</feature>